<evidence type="ECO:0008006" key="5">
    <source>
        <dbReference type="Google" id="ProtNLM"/>
    </source>
</evidence>
<feature type="compositionally biased region" description="Polar residues" evidence="1">
    <location>
        <begin position="279"/>
        <end position="288"/>
    </location>
</feature>
<name>A0A414FZN4_9ACTN</name>
<keyword evidence="2" id="KW-1133">Transmembrane helix</keyword>
<dbReference type="RefSeq" id="WP_118271185.1">
    <property type="nucleotide sequence ID" value="NZ_QSJI01000001.1"/>
</dbReference>
<comment type="caution">
    <text evidence="3">The sequence shown here is derived from an EMBL/GenBank/DDBJ whole genome shotgun (WGS) entry which is preliminary data.</text>
</comment>
<protein>
    <recommendedName>
        <fullName evidence="5">Helix-turn-helix domain-containing protein</fullName>
    </recommendedName>
</protein>
<dbReference type="Pfam" id="PF13413">
    <property type="entry name" value="HTH_25"/>
    <property type="match status" value="1"/>
</dbReference>
<evidence type="ECO:0000313" key="4">
    <source>
        <dbReference type="Proteomes" id="UP000286050"/>
    </source>
</evidence>
<feature type="compositionally biased region" description="Basic and acidic residues" evidence="1">
    <location>
        <begin position="319"/>
        <end position="336"/>
    </location>
</feature>
<keyword evidence="2" id="KW-0812">Transmembrane</keyword>
<dbReference type="InterPro" id="IPR010982">
    <property type="entry name" value="Lambda_DNA-bd_dom_sf"/>
</dbReference>
<evidence type="ECO:0000256" key="1">
    <source>
        <dbReference type="SAM" id="MobiDB-lite"/>
    </source>
</evidence>
<organism evidence="3 4">
    <name type="scientific">Collinsella intestinalis</name>
    <dbReference type="NCBI Taxonomy" id="147207"/>
    <lineage>
        <taxon>Bacteria</taxon>
        <taxon>Bacillati</taxon>
        <taxon>Actinomycetota</taxon>
        <taxon>Coriobacteriia</taxon>
        <taxon>Coriobacteriales</taxon>
        <taxon>Coriobacteriaceae</taxon>
        <taxon>Collinsella</taxon>
    </lineage>
</organism>
<dbReference type="Gene3D" id="1.10.260.40">
    <property type="entry name" value="lambda repressor-like DNA-binding domains"/>
    <property type="match status" value="1"/>
</dbReference>
<dbReference type="AlphaFoldDB" id="A0A414FZN4"/>
<feature type="compositionally biased region" description="Basic and acidic residues" evidence="1">
    <location>
        <begin position="172"/>
        <end position="203"/>
    </location>
</feature>
<dbReference type="PANTHER" id="PTHR34475">
    <property type="match status" value="1"/>
</dbReference>
<dbReference type="GO" id="GO:0003677">
    <property type="term" value="F:DNA binding"/>
    <property type="evidence" value="ECO:0007669"/>
    <property type="project" value="InterPro"/>
</dbReference>
<dbReference type="PANTHER" id="PTHR34475:SF1">
    <property type="entry name" value="CYTOSKELETON PROTEIN RODZ"/>
    <property type="match status" value="1"/>
</dbReference>
<sequence length="465" mass="50425">MTRHFGEMLLERRRQMGASIQQVANVIKIRPQIIEYFETENFAAMPPRGYSQGIIASYARFLGLNPREVVDAYFDALHEYERNGSGGRAGRFQDAAADANPRSSNAAGRYMMVNSVPASRYGQRPPQAGYVSEFSSAHEPVSASRLRPVNTADSRRRPSQGGYDSTLRSRTRRPDGHPASDQREPRAHASRSQDGRPYRDPRGPRGTYPDQRPVRRAPGGQPPRGGAGRGQAPRGGSRPLQQGPDMKFLAIMALGILILIALVMVLLRGCAPKPEAAGSASSTPSTQKADSKDTSEDSTDVDEGTDSSTDEGDDADEPSSSKDKADKSSKDEEPKETIVKVKLKEKGAVAWIEVKLDGKIVLGKQVVGPFEEEFKVETQIDITTNTPSAVAIYKNGDKVRYDTKVSGVGKVSILAPKKEEPEKVVDSDGDGTPDMTIDEAKEAGVTIPEDVLAAAEKTDEPTTEQ</sequence>
<keyword evidence="2" id="KW-0472">Membrane</keyword>
<gene>
    <name evidence="3" type="ORF">DW787_00570</name>
</gene>
<accession>A0A414FZN4</accession>
<feature type="region of interest" description="Disordered" evidence="1">
    <location>
        <begin position="118"/>
        <end position="241"/>
    </location>
</feature>
<dbReference type="InterPro" id="IPR050400">
    <property type="entry name" value="Bact_Cytoskel_RodZ"/>
</dbReference>
<feature type="transmembrane region" description="Helical" evidence="2">
    <location>
        <begin position="248"/>
        <end position="267"/>
    </location>
</feature>
<evidence type="ECO:0000313" key="3">
    <source>
        <dbReference type="EMBL" id="RHD57376.1"/>
    </source>
</evidence>
<feature type="region of interest" description="Disordered" evidence="1">
    <location>
        <begin position="84"/>
        <end position="103"/>
    </location>
</feature>
<proteinExistence type="predicted"/>
<dbReference type="EMBL" id="QSJI01000001">
    <property type="protein sequence ID" value="RHD57376.1"/>
    <property type="molecule type" value="Genomic_DNA"/>
</dbReference>
<feature type="compositionally biased region" description="Low complexity" evidence="1">
    <location>
        <begin position="230"/>
        <end position="239"/>
    </location>
</feature>
<feature type="compositionally biased region" description="Acidic residues" evidence="1">
    <location>
        <begin position="296"/>
        <end position="317"/>
    </location>
</feature>
<dbReference type="Proteomes" id="UP000286050">
    <property type="component" value="Unassembled WGS sequence"/>
</dbReference>
<feature type="compositionally biased region" description="Low complexity" evidence="1">
    <location>
        <begin position="204"/>
        <end position="219"/>
    </location>
</feature>
<evidence type="ECO:0000256" key="2">
    <source>
        <dbReference type="SAM" id="Phobius"/>
    </source>
</evidence>
<reference evidence="3 4" key="1">
    <citation type="submission" date="2018-08" db="EMBL/GenBank/DDBJ databases">
        <title>A genome reference for cultivated species of the human gut microbiota.</title>
        <authorList>
            <person name="Zou Y."/>
            <person name="Xue W."/>
            <person name="Luo G."/>
        </authorList>
    </citation>
    <scope>NUCLEOTIDE SEQUENCE [LARGE SCALE GENOMIC DNA]</scope>
    <source>
        <strain evidence="3 4">AM30-5LB</strain>
    </source>
</reference>
<feature type="region of interest" description="Disordered" evidence="1">
    <location>
        <begin position="273"/>
        <end position="336"/>
    </location>
</feature>